<name>A0A1H3BRF0_9BACI</name>
<organism evidence="10 11">
    <name type="scientific">Salimicrobium album</name>
    <dbReference type="NCBI Taxonomy" id="50717"/>
    <lineage>
        <taxon>Bacteria</taxon>
        <taxon>Bacillati</taxon>
        <taxon>Bacillota</taxon>
        <taxon>Bacilli</taxon>
        <taxon>Bacillales</taxon>
        <taxon>Bacillaceae</taxon>
        <taxon>Salimicrobium</taxon>
    </lineage>
</organism>
<reference evidence="10 11" key="1">
    <citation type="submission" date="2016-10" db="EMBL/GenBank/DDBJ databases">
        <authorList>
            <person name="Varghese N."/>
            <person name="Submissions S."/>
        </authorList>
    </citation>
    <scope>NUCLEOTIDE SEQUENCE [LARGE SCALE GENOMIC DNA]</scope>
    <source>
        <strain evidence="10 11">DSM 20748</strain>
    </source>
</reference>
<feature type="transmembrane region" description="Helical" evidence="9">
    <location>
        <begin position="67"/>
        <end position="91"/>
    </location>
</feature>
<feature type="transmembrane region" description="Helical" evidence="9">
    <location>
        <begin position="35"/>
        <end position="55"/>
    </location>
</feature>
<dbReference type="InterPro" id="IPR050968">
    <property type="entry name" value="Cytochrome_c_oxidase_bac_sub4"/>
</dbReference>
<comment type="catalytic activity">
    <reaction evidence="1 9">
        <text>2 a quinol + O2 = 2 a quinone + 2 H2O</text>
        <dbReference type="Rhea" id="RHEA:55376"/>
        <dbReference type="ChEBI" id="CHEBI:15377"/>
        <dbReference type="ChEBI" id="CHEBI:15379"/>
        <dbReference type="ChEBI" id="CHEBI:24646"/>
        <dbReference type="ChEBI" id="CHEBI:132124"/>
    </reaction>
</comment>
<keyword evidence="8 9" id="KW-0472">Membrane</keyword>
<comment type="similarity">
    <text evidence="3 9">Belongs to the cytochrome c oxidase bacterial subunit 4 family.</text>
</comment>
<evidence type="ECO:0000256" key="6">
    <source>
        <dbReference type="ARBA" id="ARBA00022989"/>
    </source>
</evidence>
<evidence type="ECO:0000256" key="9">
    <source>
        <dbReference type="RuleBase" id="RU367153"/>
    </source>
</evidence>
<evidence type="ECO:0000256" key="4">
    <source>
        <dbReference type="ARBA" id="ARBA00022475"/>
    </source>
</evidence>
<dbReference type="PANTHER" id="PTHR36835">
    <property type="entry name" value="CYTOCHROME BO(3) UBIQUINOL OXIDASE SUBUNIT 4"/>
    <property type="match status" value="1"/>
</dbReference>
<protein>
    <recommendedName>
        <fullName evidence="9">Quinol oxidase subunit 4</fullName>
        <ecNumber evidence="9">1.10.3.-</ecNumber>
    </recommendedName>
</protein>
<dbReference type="EMBL" id="FNOS01000001">
    <property type="protein sequence ID" value="SDX44427.1"/>
    <property type="molecule type" value="Genomic_DNA"/>
</dbReference>
<keyword evidence="6 9" id="KW-1133">Transmembrane helix</keyword>
<dbReference type="NCBIfam" id="TIGR02901">
    <property type="entry name" value="QoxD"/>
    <property type="match status" value="1"/>
</dbReference>
<accession>A0A1H3BRF0</accession>
<dbReference type="PANTHER" id="PTHR36835:SF1">
    <property type="entry name" value="CYTOCHROME BO(3) UBIQUINOL OXIDASE SUBUNIT 4"/>
    <property type="match status" value="1"/>
</dbReference>
<dbReference type="Proteomes" id="UP000198647">
    <property type="component" value="Unassembled WGS sequence"/>
</dbReference>
<comment type="function">
    <text evidence="9">Catalyzes quinol oxidation with the concomitant reduction of oxygen to water.</text>
</comment>
<comment type="subcellular location">
    <subcellularLocation>
        <location evidence="2 9">Cell membrane</location>
        <topology evidence="2 9">Multi-pass membrane protein</topology>
    </subcellularLocation>
</comment>
<keyword evidence="11" id="KW-1185">Reference proteome</keyword>
<evidence type="ECO:0000256" key="3">
    <source>
        <dbReference type="ARBA" id="ARBA00008079"/>
    </source>
</evidence>
<evidence type="ECO:0000256" key="7">
    <source>
        <dbReference type="ARBA" id="ARBA00023002"/>
    </source>
</evidence>
<proteinExistence type="inferred from homology"/>
<sequence length="93" mass="10164">MRELFPAKQVTGFVASLALTVIALLVYFLDMSFTVGMVVLLLTAFTQAGLQLVVFMHAGESPDSDSIYLNTYYGIFIALAIVFGSLLAMVWGY</sequence>
<keyword evidence="7 9" id="KW-0560">Oxidoreductase</keyword>
<evidence type="ECO:0000256" key="2">
    <source>
        <dbReference type="ARBA" id="ARBA00004651"/>
    </source>
</evidence>
<dbReference type="Pfam" id="PF03626">
    <property type="entry name" value="COX4_pro"/>
    <property type="match status" value="1"/>
</dbReference>
<keyword evidence="5 9" id="KW-0812">Transmembrane</keyword>
<evidence type="ECO:0000256" key="5">
    <source>
        <dbReference type="ARBA" id="ARBA00022692"/>
    </source>
</evidence>
<dbReference type="InterPro" id="IPR014250">
    <property type="entry name" value="QoxD"/>
</dbReference>
<evidence type="ECO:0000313" key="11">
    <source>
        <dbReference type="Proteomes" id="UP000198647"/>
    </source>
</evidence>
<dbReference type="InterPro" id="IPR005171">
    <property type="entry name" value="Cyt_c_oxidase_su4_prok"/>
</dbReference>
<keyword evidence="4 9" id="KW-1003">Cell membrane</keyword>
<evidence type="ECO:0000256" key="1">
    <source>
        <dbReference type="ARBA" id="ARBA00000725"/>
    </source>
</evidence>
<gene>
    <name evidence="10" type="ORF">SAMN04488081_0539</name>
</gene>
<feature type="transmembrane region" description="Helical" evidence="9">
    <location>
        <begin position="12"/>
        <end position="29"/>
    </location>
</feature>
<dbReference type="EC" id="1.10.3.-" evidence="9"/>
<dbReference type="RefSeq" id="WP_093105404.1">
    <property type="nucleotide sequence ID" value="NZ_FNOS01000001.1"/>
</dbReference>
<evidence type="ECO:0000256" key="8">
    <source>
        <dbReference type="ARBA" id="ARBA00023136"/>
    </source>
</evidence>
<evidence type="ECO:0000313" key="10">
    <source>
        <dbReference type="EMBL" id="SDX44427.1"/>
    </source>
</evidence>
<comment type="caution">
    <text evidence="10">The sequence shown here is derived from an EMBL/GenBank/DDBJ whole genome shotgun (WGS) entry which is preliminary data.</text>
</comment>